<dbReference type="SUPFAM" id="SSF51735">
    <property type="entry name" value="NAD(P)-binding Rossmann-fold domains"/>
    <property type="match status" value="1"/>
</dbReference>
<evidence type="ECO:0000259" key="10">
    <source>
        <dbReference type="Pfam" id="PF05201"/>
    </source>
</evidence>
<protein>
    <recommendedName>
        <fullName evidence="4">Glutamyl-tRNA reductase</fullName>
        <shortName evidence="4">GluTR</shortName>
        <ecNumber evidence="4">1.2.1.70</ecNumber>
    </recommendedName>
</protein>
<feature type="binding site" evidence="4 6">
    <location>
        <begin position="118"/>
        <end position="120"/>
    </location>
    <ligand>
        <name>substrate</name>
    </ligand>
</feature>
<gene>
    <name evidence="4 11" type="primary">hemA</name>
    <name evidence="11" type="ORF">KDY119_03353</name>
</gene>
<dbReference type="HAMAP" id="MF_00087">
    <property type="entry name" value="Glu_tRNA_reductase"/>
    <property type="match status" value="1"/>
</dbReference>
<dbReference type="KEGG" id="lxl:KDY119_03353"/>
<dbReference type="InterPro" id="IPR018214">
    <property type="entry name" value="GluRdtase_CS"/>
</dbReference>
<dbReference type="InterPro" id="IPR036343">
    <property type="entry name" value="GluRdtase_N_sf"/>
</dbReference>
<dbReference type="InterPro" id="IPR015895">
    <property type="entry name" value="4pyrrol_synth_GluRdtase_N"/>
</dbReference>
<dbReference type="EC" id="1.2.1.70" evidence="4"/>
<keyword evidence="2 4" id="KW-0560">Oxidoreductase</keyword>
<evidence type="ECO:0000256" key="1">
    <source>
        <dbReference type="ARBA" id="ARBA00022857"/>
    </source>
</evidence>
<dbReference type="UniPathway" id="UPA00251">
    <property type="reaction ID" value="UER00316"/>
</dbReference>
<evidence type="ECO:0000256" key="4">
    <source>
        <dbReference type="HAMAP-Rule" id="MF_00087"/>
    </source>
</evidence>
<feature type="binding site" evidence="4 6">
    <location>
        <begin position="47"/>
        <end position="50"/>
    </location>
    <ligand>
        <name>substrate</name>
    </ligand>
</feature>
<dbReference type="PROSITE" id="PS00747">
    <property type="entry name" value="GLUTR"/>
    <property type="match status" value="1"/>
</dbReference>
<reference evidence="11 12" key="1">
    <citation type="submission" date="2019-10" db="EMBL/GenBank/DDBJ databases">
        <title>Genome sequence of Luteimicrobium xylanilyticum HY-24.</title>
        <authorList>
            <person name="Kim D.Y."/>
            <person name="Park H.-Y."/>
        </authorList>
    </citation>
    <scope>NUCLEOTIDE SEQUENCE [LARGE SCALE GENOMIC DNA]</scope>
    <source>
        <strain evidence="11 12">HY-24</strain>
    </source>
</reference>
<feature type="active site" description="Nucleophile" evidence="4 5">
    <location>
        <position position="48"/>
    </location>
</feature>
<feature type="binding site" evidence="4 6">
    <location>
        <position position="113"/>
    </location>
    <ligand>
        <name>substrate</name>
    </ligand>
</feature>
<evidence type="ECO:0000256" key="7">
    <source>
        <dbReference type="PIRSR" id="PIRSR000445-3"/>
    </source>
</evidence>
<dbReference type="Gene3D" id="3.40.50.720">
    <property type="entry name" value="NAD(P)-binding Rossmann-like Domain"/>
    <property type="match status" value="1"/>
</dbReference>
<keyword evidence="3 4" id="KW-0627">Porphyrin biosynthesis</keyword>
<feature type="domain" description="Quinate/shikimate 5-dehydrogenase/glutamyl-tRNA reductase" evidence="9">
    <location>
        <begin position="178"/>
        <end position="327"/>
    </location>
</feature>
<dbReference type="RefSeq" id="WP_051136341.1">
    <property type="nucleotide sequence ID" value="NZ_BAABIH010000016.1"/>
</dbReference>
<dbReference type="InterPro" id="IPR036291">
    <property type="entry name" value="NAD(P)-bd_dom_sf"/>
</dbReference>
<evidence type="ECO:0000313" key="11">
    <source>
        <dbReference type="EMBL" id="QFU99817.1"/>
    </source>
</evidence>
<dbReference type="PANTHER" id="PTHR43013">
    <property type="entry name" value="GLUTAMYL-TRNA REDUCTASE"/>
    <property type="match status" value="1"/>
</dbReference>
<keyword evidence="1 4" id="KW-0521">NADP</keyword>
<dbReference type="PIRSF" id="PIRSF000445">
    <property type="entry name" value="4pyrrol_synth_GluRdtase"/>
    <property type="match status" value="1"/>
</dbReference>
<evidence type="ECO:0000256" key="6">
    <source>
        <dbReference type="PIRSR" id="PIRSR000445-2"/>
    </source>
</evidence>
<comment type="function">
    <text evidence="4">Catalyzes the NADPH-dependent reduction of glutamyl-tRNA(Glu) to glutamate 1-semialdehyde (GSA).</text>
</comment>
<dbReference type="Pfam" id="PF01488">
    <property type="entry name" value="Shikimate_DH"/>
    <property type="match status" value="1"/>
</dbReference>
<dbReference type="GO" id="GO:0008883">
    <property type="term" value="F:glutamyl-tRNA reductase activity"/>
    <property type="evidence" value="ECO:0007669"/>
    <property type="project" value="UniProtKB-UniRule"/>
</dbReference>
<keyword evidence="12" id="KW-1185">Reference proteome</keyword>
<accession>A0A5P9QEJ8</accession>
<comment type="pathway">
    <text evidence="4">Porphyrin-containing compound metabolism; protoporphyrin-IX biosynthesis; 5-aminolevulinate from L-glutamyl-tRNA(Glu): step 1/2.</text>
</comment>
<feature type="binding site" evidence="4 6">
    <location>
        <position position="124"/>
    </location>
    <ligand>
        <name>substrate</name>
    </ligand>
</feature>
<dbReference type="AlphaFoldDB" id="A0A5P9QEJ8"/>
<dbReference type="Gene3D" id="3.30.460.30">
    <property type="entry name" value="Glutamyl-tRNA reductase, N-terminal domain"/>
    <property type="match status" value="1"/>
</dbReference>
<organism evidence="11 12">
    <name type="scientific">Luteimicrobium xylanilyticum</name>
    <dbReference type="NCBI Taxonomy" id="1133546"/>
    <lineage>
        <taxon>Bacteria</taxon>
        <taxon>Bacillati</taxon>
        <taxon>Actinomycetota</taxon>
        <taxon>Actinomycetes</taxon>
        <taxon>Micrococcales</taxon>
        <taxon>Luteimicrobium</taxon>
    </lineage>
</organism>
<comment type="miscellaneous">
    <text evidence="4">During catalysis, the active site Cys acts as a nucleophile attacking the alpha-carbonyl group of tRNA-bound glutamate with the formation of a thioester intermediate between enzyme and glutamate, and the concomitant release of tRNA(Glu). The thioester intermediate is finally reduced by direct hydride transfer from NADPH, to form the product GSA.</text>
</comment>
<feature type="site" description="Important for activity" evidence="4 8">
    <location>
        <position position="103"/>
    </location>
</feature>
<dbReference type="GO" id="GO:0050661">
    <property type="term" value="F:NADP binding"/>
    <property type="evidence" value="ECO:0007669"/>
    <property type="project" value="InterPro"/>
</dbReference>
<dbReference type="EMBL" id="CP045529">
    <property type="protein sequence ID" value="QFU99817.1"/>
    <property type="molecule type" value="Genomic_DNA"/>
</dbReference>
<dbReference type="PANTHER" id="PTHR43013:SF1">
    <property type="entry name" value="GLUTAMYL-TRNA REDUCTASE"/>
    <property type="match status" value="1"/>
</dbReference>
<evidence type="ECO:0000256" key="2">
    <source>
        <dbReference type="ARBA" id="ARBA00023002"/>
    </source>
</evidence>
<comment type="domain">
    <text evidence="4">Possesses an unusual extended V-shaped dimeric structure with each monomer consisting of three distinct domains arranged along a curved 'spinal' alpha-helix. The N-terminal catalytic domain specifically recognizes the glutamate moiety of the substrate. The second domain is the NADPH-binding domain, and the third C-terminal domain is responsible for dimerization.</text>
</comment>
<evidence type="ECO:0000259" key="9">
    <source>
        <dbReference type="Pfam" id="PF01488"/>
    </source>
</evidence>
<proteinExistence type="inferred from homology"/>
<dbReference type="SUPFAM" id="SSF69742">
    <property type="entry name" value="Glutamyl tRNA-reductase catalytic, N-terminal domain"/>
    <property type="match status" value="1"/>
</dbReference>
<dbReference type="GO" id="GO:0019353">
    <property type="term" value="P:protoporphyrinogen IX biosynthetic process from glutamate"/>
    <property type="evidence" value="ECO:0007669"/>
    <property type="project" value="TreeGrafter"/>
</dbReference>
<evidence type="ECO:0000256" key="8">
    <source>
        <dbReference type="PIRSR" id="PIRSR000445-4"/>
    </source>
</evidence>
<dbReference type="FunFam" id="3.30.460.30:FF:000001">
    <property type="entry name" value="Glutamyl-tRNA reductase"/>
    <property type="match status" value="1"/>
</dbReference>
<evidence type="ECO:0000256" key="5">
    <source>
        <dbReference type="PIRSR" id="PIRSR000445-1"/>
    </source>
</evidence>
<dbReference type="InterPro" id="IPR000343">
    <property type="entry name" value="4pyrrol_synth_GluRdtase"/>
</dbReference>
<sequence>MPLLSFTASHHDLDLETLERLSSGAHRVVESDLVRCAPISGAVVLATCNRFEVYVDVADSVNDVAREHAVREVARVVAASSTLTPDEAHAALTVRSGEDVARHLFAVASGLDSMVVGERQIAGQVKRAVEASRPAGTTTAPLERLFQAAARASKRVSNETALSAAGRSLVSLGLDLAGADLPPWPQVRTLLVGTGSYAGASFAALRARGVRDVRVFSRSGRADAFVASHAADGVDVHPAGDLLEELEDVDLVVACSGGGRVGDPTASLRPALDAAQVLGARARAAKAAGDEATTRPLVVLDLALTRDIAPQVADVDGVLLYDLAALQARAPHVSGAAVAEAAAIVDHAAEHFLQGEGYRASDARVVELVRAADVEIDRLVAERLAEAAAEGVEVDAEEVELAARREVRARLHRDIVALRSTAAPS</sequence>
<feature type="domain" description="Glutamyl-tRNA reductase N-terminal" evidence="10">
    <location>
        <begin position="8"/>
        <end position="160"/>
    </location>
</feature>
<comment type="subunit">
    <text evidence="4">Homodimer.</text>
</comment>
<dbReference type="NCBIfam" id="NF000750">
    <property type="entry name" value="PRK00045.3-4"/>
    <property type="match status" value="1"/>
</dbReference>
<dbReference type="OrthoDB" id="110209at2"/>
<comment type="similarity">
    <text evidence="4">Belongs to the glutamyl-tRNA reductase family.</text>
</comment>
<comment type="catalytic activity">
    <reaction evidence="4">
        <text>(S)-4-amino-5-oxopentanoate + tRNA(Glu) + NADP(+) = L-glutamyl-tRNA(Glu) + NADPH + H(+)</text>
        <dbReference type="Rhea" id="RHEA:12344"/>
        <dbReference type="Rhea" id="RHEA-COMP:9663"/>
        <dbReference type="Rhea" id="RHEA-COMP:9680"/>
        <dbReference type="ChEBI" id="CHEBI:15378"/>
        <dbReference type="ChEBI" id="CHEBI:57501"/>
        <dbReference type="ChEBI" id="CHEBI:57783"/>
        <dbReference type="ChEBI" id="CHEBI:58349"/>
        <dbReference type="ChEBI" id="CHEBI:78442"/>
        <dbReference type="ChEBI" id="CHEBI:78520"/>
        <dbReference type="EC" id="1.2.1.70"/>
    </reaction>
</comment>
<evidence type="ECO:0000313" key="12">
    <source>
        <dbReference type="Proteomes" id="UP000326702"/>
    </source>
</evidence>
<dbReference type="Pfam" id="PF05201">
    <property type="entry name" value="GlutR_N"/>
    <property type="match status" value="1"/>
</dbReference>
<dbReference type="InterPro" id="IPR006151">
    <property type="entry name" value="Shikm_DH/Glu-tRNA_Rdtase"/>
</dbReference>
<evidence type="ECO:0000256" key="3">
    <source>
        <dbReference type="ARBA" id="ARBA00023244"/>
    </source>
</evidence>
<feature type="binding site" evidence="4 7">
    <location>
        <begin position="193"/>
        <end position="198"/>
    </location>
    <ligand>
        <name>NADP(+)</name>
        <dbReference type="ChEBI" id="CHEBI:58349"/>
    </ligand>
</feature>
<name>A0A5P9QEJ8_9MICO</name>
<dbReference type="Proteomes" id="UP000326702">
    <property type="component" value="Chromosome"/>
</dbReference>